<sequence length="163" mass="17724">MINCGHLVTISEETRHILSNNIPTRVLSFNEDCPTPPTLQLPLPTGLGILSHASPNGTRHSFTCLSHWDSAFFHMPLPTGLGILSHASPNGTRHFSHASPNGTRHSFTCLSQRDSAFFHMPLPLGLDILSHTSPTGTRHSSHASPTGTRTRHLIYNVQGPTPT</sequence>
<evidence type="ECO:0000313" key="3">
    <source>
        <dbReference type="Proteomes" id="UP001604336"/>
    </source>
</evidence>
<dbReference type="AlphaFoldDB" id="A0ABD1VSU4"/>
<feature type="region of interest" description="Disordered" evidence="1">
    <location>
        <begin position="131"/>
        <end position="163"/>
    </location>
</feature>
<organism evidence="2 3">
    <name type="scientific">Abeliophyllum distichum</name>
    <dbReference type="NCBI Taxonomy" id="126358"/>
    <lineage>
        <taxon>Eukaryota</taxon>
        <taxon>Viridiplantae</taxon>
        <taxon>Streptophyta</taxon>
        <taxon>Embryophyta</taxon>
        <taxon>Tracheophyta</taxon>
        <taxon>Spermatophyta</taxon>
        <taxon>Magnoliopsida</taxon>
        <taxon>eudicotyledons</taxon>
        <taxon>Gunneridae</taxon>
        <taxon>Pentapetalae</taxon>
        <taxon>asterids</taxon>
        <taxon>lamiids</taxon>
        <taxon>Lamiales</taxon>
        <taxon>Oleaceae</taxon>
        <taxon>Forsythieae</taxon>
        <taxon>Abeliophyllum</taxon>
    </lineage>
</organism>
<dbReference type="EMBL" id="JBFOLK010000001">
    <property type="protein sequence ID" value="KAL2540392.1"/>
    <property type="molecule type" value="Genomic_DNA"/>
</dbReference>
<comment type="caution">
    <text evidence="2">The sequence shown here is derived from an EMBL/GenBank/DDBJ whole genome shotgun (WGS) entry which is preliminary data.</text>
</comment>
<gene>
    <name evidence="2" type="ORF">Adt_01370</name>
</gene>
<protein>
    <submittedName>
        <fullName evidence="2">Uncharacterized protein</fullName>
    </submittedName>
</protein>
<reference evidence="3" key="1">
    <citation type="submission" date="2024-07" db="EMBL/GenBank/DDBJ databases">
        <title>Two chromosome-level genome assemblies of Korean endemic species Abeliophyllum distichum and Forsythia ovata (Oleaceae).</title>
        <authorList>
            <person name="Jang H."/>
        </authorList>
    </citation>
    <scope>NUCLEOTIDE SEQUENCE [LARGE SCALE GENOMIC DNA]</scope>
</reference>
<proteinExistence type="predicted"/>
<accession>A0ABD1VSU4</accession>
<evidence type="ECO:0000256" key="1">
    <source>
        <dbReference type="SAM" id="MobiDB-lite"/>
    </source>
</evidence>
<evidence type="ECO:0000313" key="2">
    <source>
        <dbReference type="EMBL" id="KAL2540392.1"/>
    </source>
</evidence>
<name>A0ABD1VSU4_9LAMI</name>
<dbReference type="Proteomes" id="UP001604336">
    <property type="component" value="Unassembled WGS sequence"/>
</dbReference>
<feature type="compositionally biased region" description="Polar residues" evidence="1">
    <location>
        <begin position="131"/>
        <end position="148"/>
    </location>
</feature>
<keyword evidence="3" id="KW-1185">Reference proteome</keyword>